<keyword evidence="1" id="KW-1133">Transmembrane helix</keyword>
<dbReference type="EMBL" id="VTAW01000010">
    <property type="protein sequence ID" value="TYT62151.1"/>
    <property type="molecule type" value="Genomic_DNA"/>
</dbReference>
<accession>A0A5D5AT07</accession>
<evidence type="ECO:0000313" key="3">
    <source>
        <dbReference type="Proteomes" id="UP000324104"/>
    </source>
</evidence>
<keyword evidence="1" id="KW-0472">Membrane</keyword>
<reference evidence="2 3" key="1">
    <citation type="submission" date="2019-08" db="EMBL/GenBank/DDBJ databases">
        <title>Archaea genome.</title>
        <authorList>
            <person name="Kajale S."/>
            <person name="Shouche Y."/>
            <person name="Deshpande N."/>
            <person name="Sharma A."/>
        </authorList>
    </citation>
    <scope>NUCLEOTIDE SEQUENCE [LARGE SCALE GENOMIC DNA]</scope>
    <source>
        <strain evidence="2 3">ESP3B_9</strain>
    </source>
</reference>
<keyword evidence="3" id="KW-1185">Reference proteome</keyword>
<evidence type="ECO:0000256" key="1">
    <source>
        <dbReference type="SAM" id="Phobius"/>
    </source>
</evidence>
<feature type="transmembrane region" description="Helical" evidence="1">
    <location>
        <begin position="151"/>
        <end position="178"/>
    </location>
</feature>
<organism evidence="2 3">
    <name type="scientific">Natrialba swarupiae</name>
    <dbReference type="NCBI Taxonomy" id="2448032"/>
    <lineage>
        <taxon>Archaea</taxon>
        <taxon>Methanobacteriati</taxon>
        <taxon>Methanobacteriota</taxon>
        <taxon>Stenosarchaea group</taxon>
        <taxon>Halobacteria</taxon>
        <taxon>Halobacteriales</taxon>
        <taxon>Natrialbaceae</taxon>
        <taxon>Natrialba</taxon>
    </lineage>
</organism>
<protein>
    <submittedName>
        <fullName evidence="2">Uncharacterized protein</fullName>
    </submittedName>
</protein>
<proteinExistence type="predicted"/>
<comment type="caution">
    <text evidence="2">The sequence shown here is derived from an EMBL/GenBank/DDBJ whole genome shotgun (WGS) entry which is preliminary data.</text>
</comment>
<feature type="transmembrane region" description="Helical" evidence="1">
    <location>
        <begin position="103"/>
        <end position="131"/>
    </location>
</feature>
<feature type="transmembrane region" description="Helical" evidence="1">
    <location>
        <begin position="67"/>
        <end position="91"/>
    </location>
</feature>
<dbReference type="RefSeq" id="WP_149081238.1">
    <property type="nucleotide sequence ID" value="NZ_VTAW01000010.1"/>
</dbReference>
<name>A0A5D5AT07_9EURY</name>
<dbReference type="Proteomes" id="UP000324104">
    <property type="component" value="Unassembled WGS sequence"/>
</dbReference>
<feature type="transmembrane region" description="Helical" evidence="1">
    <location>
        <begin position="31"/>
        <end position="55"/>
    </location>
</feature>
<keyword evidence="1" id="KW-0812">Transmembrane</keyword>
<evidence type="ECO:0000313" key="2">
    <source>
        <dbReference type="EMBL" id="TYT62151.1"/>
    </source>
</evidence>
<gene>
    <name evidence="2" type="ORF">FYC77_09330</name>
</gene>
<sequence>MAPIPTLQSLATACKRFGPGRLPRADQRELGAGYAGAAAAVSIAVVYALATTVVYLLGVTHDFVHPFWSASALVAVPFVVPAAFLVAAAVWRYLPDRTPFFGAVAGALATVLTYAFALVLVFLTLLVVLAVGGTGTGIETTTELLEVASMLTVVIGIFAVILTGWLTIPIGCLSGTIYERARAVPVR</sequence>
<dbReference type="AlphaFoldDB" id="A0A5D5AT07"/>